<gene>
    <name evidence="1" type="ORF">ENR47_07025</name>
</gene>
<dbReference type="AlphaFoldDB" id="A0A832M3Z5"/>
<reference evidence="1" key="1">
    <citation type="journal article" date="2020" name="mSystems">
        <title>Genome- and Community-Level Interaction Insights into Carbon Utilization and Element Cycling Functions of Hydrothermarchaeota in Hydrothermal Sediment.</title>
        <authorList>
            <person name="Zhou Z."/>
            <person name="Liu Y."/>
            <person name="Xu W."/>
            <person name="Pan J."/>
            <person name="Luo Z.H."/>
            <person name="Li M."/>
        </authorList>
    </citation>
    <scope>NUCLEOTIDE SEQUENCE [LARGE SCALE GENOMIC DNA]</scope>
    <source>
        <strain evidence="1">SpSt-402</strain>
    </source>
</reference>
<sequence>MLKALFSTMMEAHDARYIESKHFVRTIPIPTMGVQTTDFNLSIEKKLELYESGRKAAQEFLKHWDFEKYKQEFRAKQPPSRTEEVWVSAEVS</sequence>
<protein>
    <submittedName>
        <fullName evidence="1">Uncharacterized protein</fullName>
    </submittedName>
</protein>
<comment type="caution">
    <text evidence="1">The sequence shown here is derived from an EMBL/GenBank/DDBJ whole genome shotgun (WGS) entry which is preliminary data.</text>
</comment>
<proteinExistence type="predicted"/>
<accession>A0A832M3Z5</accession>
<evidence type="ECO:0000313" key="1">
    <source>
        <dbReference type="EMBL" id="HGW94018.1"/>
    </source>
</evidence>
<organism evidence="1">
    <name type="scientific">Oscillatoriales cyanobacterium SpSt-402</name>
    <dbReference type="NCBI Taxonomy" id="2282168"/>
    <lineage>
        <taxon>Bacteria</taxon>
        <taxon>Bacillati</taxon>
        <taxon>Cyanobacteriota</taxon>
        <taxon>Cyanophyceae</taxon>
        <taxon>Oscillatoriophycideae</taxon>
        <taxon>Oscillatoriales</taxon>
    </lineage>
</organism>
<name>A0A832M3Z5_9CYAN</name>
<dbReference type="EMBL" id="DSRD01000448">
    <property type="protein sequence ID" value="HGW94018.1"/>
    <property type="molecule type" value="Genomic_DNA"/>
</dbReference>